<keyword evidence="3" id="KW-1185">Reference proteome</keyword>
<name>A0A368VW28_9BACL</name>
<gene>
    <name evidence="2" type="ORF">DFP97_1095</name>
</gene>
<dbReference type="Gene3D" id="3.10.180.10">
    <property type="entry name" value="2,3-Dihydroxybiphenyl 1,2-Dioxygenase, domain 1"/>
    <property type="match status" value="1"/>
</dbReference>
<dbReference type="EMBL" id="QPJD01000009">
    <property type="protein sequence ID" value="RCW46363.1"/>
    <property type="molecule type" value="Genomic_DNA"/>
</dbReference>
<protein>
    <recommendedName>
        <fullName evidence="1">VOC domain-containing protein</fullName>
    </recommendedName>
</protein>
<dbReference type="PROSITE" id="PS51819">
    <property type="entry name" value="VOC"/>
    <property type="match status" value="1"/>
</dbReference>
<dbReference type="InterPro" id="IPR029068">
    <property type="entry name" value="Glyas_Bleomycin-R_OHBP_Dase"/>
</dbReference>
<feature type="domain" description="VOC" evidence="1">
    <location>
        <begin position="1"/>
        <end position="87"/>
    </location>
</feature>
<reference evidence="2 3" key="1">
    <citation type="submission" date="2018-07" db="EMBL/GenBank/DDBJ databases">
        <title>Genomic Encyclopedia of Type Strains, Phase III (KMG-III): the genomes of soil and plant-associated and newly described type strains.</title>
        <authorList>
            <person name="Whitman W."/>
        </authorList>
    </citation>
    <scope>NUCLEOTIDE SEQUENCE [LARGE SCALE GENOMIC DNA]</scope>
    <source>
        <strain evidence="2 3">CECT 7506</strain>
    </source>
</reference>
<sequence>MVSLRTGSGYNFFLIKSNDKRPLSFHNKEGYHQPAFCILVEDRQAVFKSLKAINVEFGDIVLRDRDSCGTDLEILDPDGNKFQLCQQ</sequence>
<dbReference type="InterPro" id="IPR037523">
    <property type="entry name" value="VOC_core"/>
</dbReference>
<evidence type="ECO:0000313" key="2">
    <source>
        <dbReference type="EMBL" id="RCW46363.1"/>
    </source>
</evidence>
<dbReference type="SUPFAM" id="SSF54593">
    <property type="entry name" value="Glyoxalase/Bleomycin resistance protein/Dihydroxybiphenyl dioxygenase"/>
    <property type="match status" value="1"/>
</dbReference>
<proteinExistence type="predicted"/>
<dbReference type="InterPro" id="IPR004360">
    <property type="entry name" value="Glyas_Fos-R_dOase_dom"/>
</dbReference>
<accession>A0A368VW28</accession>
<dbReference type="AlphaFoldDB" id="A0A368VW28"/>
<organism evidence="2 3">
    <name type="scientific">Paenibacillus prosopidis</name>
    <dbReference type="NCBI Taxonomy" id="630520"/>
    <lineage>
        <taxon>Bacteria</taxon>
        <taxon>Bacillati</taxon>
        <taxon>Bacillota</taxon>
        <taxon>Bacilli</taxon>
        <taxon>Bacillales</taxon>
        <taxon>Paenibacillaceae</taxon>
        <taxon>Paenibacillus</taxon>
    </lineage>
</organism>
<dbReference type="Pfam" id="PF00903">
    <property type="entry name" value="Glyoxalase"/>
    <property type="match status" value="1"/>
</dbReference>
<evidence type="ECO:0000313" key="3">
    <source>
        <dbReference type="Proteomes" id="UP000252415"/>
    </source>
</evidence>
<dbReference type="Proteomes" id="UP000252415">
    <property type="component" value="Unassembled WGS sequence"/>
</dbReference>
<evidence type="ECO:0000259" key="1">
    <source>
        <dbReference type="PROSITE" id="PS51819"/>
    </source>
</evidence>
<comment type="caution">
    <text evidence="2">The sequence shown here is derived from an EMBL/GenBank/DDBJ whole genome shotgun (WGS) entry which is preliminary data.</text>
</comment>